<feature type="region of interest" description="Disordered" evidence="1">
    <location>
        <begin position="58"/>
        <end position="81"/>
    </location>
</feature>
<protein>
    <submittedName>
        <fullName evidence="2">Uncharacterized protein</fullName>
    </submittedName>
</protein>
<name>J0L8Y2_AURST</name>
<dbReference type="KEGG" id="adl:AURDEDRAFT_178071"/>
<proteinExistence type="predicted"/>
<evidence type="ECO:0000313" key="2">
    <source>
        <dbReference type="EMBL" id="EJD32831.1"/>
    </source>
</evidence>
<feature type="compositionally biased region" description="Polar residues" evidence="1">
    <location>
        <begin position="125"/>
        <end position="140"/>
    </location>
</feature>
<feature type="region of interest" description="Disordered" evidence="1">
    <location>
        <begin position="121"/>
        <end position="143"/>
    </location>
</feature>
<feature type="compositionally biased region" description="Acidic residues" evidence="1">
    <location>
        <begin position="68"/>
        <end position="77"/>
    </location>
</feature>
<dbReference type="Proteomes" id="UP000006514">
    <property type="component" value="Unassembled WGS sequence"/>
</dbReference>
<evidence type="ECO:0000256" key="1">
    <source>
        <dbReference type="SAM" id="MobiDB-lite"/>
    </source>
</evidence>
<sequence>MSYGGGFTQQHQQATGIPGQFAMPAGAQVLPYAQPNAWAGGAGAGALQFPAGAQTFQQYNAQKQAGAEVEDDPDEQDAQQSIEPSMASEVTSVTHTHGAAAEATLLGLLLSYVPETEQTALPWVPSSSPQHQQQRGSPPSVQVHAPWAGAQLDQSWSQRYVAPPAPQHYIPPSAAQHYMPPPAPQHYIAPPVPPHYAPPRPPMHAAPTVPSAPRTQPASAAHGRPAASTVAPPRSLHHHQRVAHIARGTQLGVQGFPPAGTGNTRTVSGRLPDHPSGSHRLASTLQETGPSAPVQLRFERKFKYILLPWDDASVDE</sequence>
<feature type="region of interest" description="Disordered" evidence="1">
    <location>
        <begin position="167"/>
        <end position="231"/>
    </location>
</feature>
<keyword evidence="3" id="KW-1185">Reference proteome</keyword>
<dbReference type="EMBL" id="JH688619">
    <property type="protein sequence ID" value="EJD32831.1"/>
    <property type="molecule type" value="Genomic_DNA"/>
</dbReference>
<dbReference type="AlphaFoldDB" id="J0L8Y2"/>
<evidence type="ECO:0000313" key="3">
    <source>
        <dbReference type="Proteomes" id="UP000006514"/>
    </source>
</evidence>
<dbReference type="InParanoid" id="J0L8Y2"/>
<accession>J0L8Y2</accession>
<feature type="compositionally biased region" description="Pro residues" evidence="1">
    <location>
        <begin position="179"/>
        <end position="204"/>
    </location>
</feature>
<reference evidence="3" key="1">
    <citation type="journal article" date="2012" name="Science">
        <title>The Paleozoic origin of enzymatic lignin decomposition reconstructed from 31 fungal genomes.</title>
        <authorList>
            <person name="Floudas D."/>
            <person name="Binder M."/>
            <person name="Riley R."/>
            <person name="Barry K."/>
            <person name="Blanchette R.A."/>
            <person name="Henrissat B."/>
            <person name="Martinez A.T."/>
            <person name="Otillar R."/>
            <person name="Spatafora J.W."/>
            <person name="Yadav J.S."/>
            <person name="Aerts A."/>
            <person name="Benoit I."/>
            <person name="Boyd A."/>
            <person name="Carlson A."/>
            <person name="Copeland A."/>
            <person name="Coutinho P.M."/>
            <person name="de Vries R.P."/>
            <person name="Ferreira P."/>
            <person name="Findley K."/>
            <person name="Foster B."/>
            <person name="Gaskell J."/>
            <person name="Glotzer D."/>
            <person name="Gorecki P."/>
            <person name="Heitman J."/>
            <person name="Hesse C."/>
            <person name="Hori C."/>
            <person name="Igarashi K."/>
            <person name="Jurgens J.A."/>
            <person name="Kallen N."/>
            <person name="Kersten P."/>
            <person name="Kohler A."/>
            <person name="Kuees U."/>
            <person name="Kumar T.K.A."/>
            <person name="Kuo A."/>
            <person name="LaButti K."/>
            <person name="Larrondo L.F."/>
            <person name="Lindquist E."/>
            <person name="Ling A."/>
            <person name="Lombard V."/>
            <person name="Lucas S."/>
            <person name="Lundell T."/>
            <person name="Martin R."/>
            <person name="McLaughlin D.J."/>
            <person name="Morgenstern I."/>
            <person name="Morin E."/>
            <person name="Murat C."/>
            <person name="Nagy L.G."/>
            <person name="Nolan M."/>
            <person name="Ohm R.A."/>
            <person name="Patyshakuliyeva A."/>
            <person name="Rokas A."/>
            <person name="Ruiz-Duenas F.J."/>
            <person name="Sabat G."/>
            <person name="Salamov A."/>
            <person name="Samejima M."/>
            <person name="Schmutz J."/>
            <person name="Slot J.C."/>
            <person name="St John F."/>
            <person name="Stenlid J."/>
            <person name="Sun H."/>
            <person name="Sun S."/>
            <person name="Syed K."/>
            <person name="Tsang A."/>
            <person name="Wiebenga A."/>
            <person name="Young D."/>
            <person name="Pisabarro A."/>
            <person name="Eastwood D.C."/>
            <person name="Martin F."/>
            <person name="Cullen D."/>
            <person name="Grigoriev I.V."/>
            <person name="Hibbett D.S."/>
        </authorList>
    </citation>
    <scope>NUCLEOTIDE SEQUENCE [LARGE SCALE GENOMIC DNA]</scope>
    <source>
        <strain evidence="3">TFB10046</strain>
    </source>
</reference>
<gene>
    <name evidence="2" type="ORF">AURDEDRAFT_178071</name>
</gene>
<organism evidence="2 3">
    <name type="scientific">Auricularia subglabra (strain TFB-10046 / SS5)</name>
    <name type="common">White-rot fungus</name>
    <name type="synonym">Auricularia delicata (strain TFB10046)</name>
    <dbReference type="NCBI Taxonomy" id="717982"/>
    <lineage>
        <taxon>Eukaryota</taxon>
        <taxon>Fungi</taxon>
        <taxon>Dikarya</taxon>
        <taxon>Basidiomycota</taxon>
        <taxon>Agaricomycotina</taxon>
        <taxon>Agaricomycetes</taxon>
        <taxon>Auriculariales</taxon>
        <taxon>Auriculariaceae</taxon>
        <taxon>Auricularia</taxon>
    </lineage>
</organism>